<sequence length="271" mass="30048">MTVDDVVAEVLNDIVEQVARTSWMNGEISTSTPIRNEVEEGKTNLTKAGVRKTRHNRVLSDPQQAFLLTPPADEEDERHRSFNSSLELEEENQWTSDSWRRAKQSLIDARLHDLEVSRELERENTHLYLSEMLIAAVEQMKWRSVIAGAVLCNTEPRASSTSGIGRSVGEGAIDAVGDESYPASEYSLPSSYDPETSASASTPGSSRIYAHSGTLEQRQVTNPKRSPSAEEEDSKSPEAIAAALLRYFSRKHRQAAGDIDWLVSYADAPQL</sequence>
<dbReference type="Proteomes" id="UP000887566">
    <property type="component" value="Unplaced"/>
</dbReference>
<accession>A0A914XIW9</accession>
<dbReference type="WBParaSite" id="PSAMB.scaffold8411size6257.g31379.t1">
    <property type="protein sequence ID" value="PSAMB.scaffold8411size6257.g31379.t1"/>
    <property type="gene ID" value="PSAMB.scaffold8411size6257.g31379"/>
</dbReference>
<dbReference type="InterPro" id="IPR048569">
    <property type="entry name" value="RUBC_PIKBD"/>
</dbReference>
<feature type="domain" description="Rubicon PI3K-binding" evidence="2">
    <location>
        <begin position="204"/>
        <end position="270"/>
    </location>
</feature>
<proteinExistence type="predicted"/>
<evidence type="ECO:0000313" key="4">
    <source>
        <dbReference type="WBParaSite" id="PSAMB.scaffold8411size6257.g31379.t1"/>
    </source>
</evidence>
<dbReference type="Pfam" id="PF21054">
    <property type="entry name" value="RUBC_PIKBD"/>
    <property type="match status" value="2"/>
</dbReference>
<dbReference type="AlphaFoldDB" id="A0A914XIW9"/>
<feature type="compositionally biased region" description="Polar residues" evidence="1">
    <location>
        <begin position="187"/>
        <end position="205"/>
    </location>
</feature>
<evidence type="ECO:0000259" key="2">
    <source>
        <dbReference type="Pfam" id="PF21054"/>
    </source>
</evidence>
<reference evidence="4" key="1">
    <citation type="submission" date="2022-11" db="UniProtKB">
        <authorList>
            <consortium name="WormBaseParasite"/>
        </authorList>
    </citation>
    <scope>IDENTIFICATION</scope>
</reference>
<evidence type="ECO:0000256" key="1">
    <source>
        <dbReference type="SAM" id="MobiDB-lite"/>
    </source>
</evidence>
<organism evidence="3 4">
    <name type="scientific">Plectus sambesii</name>
    <dbReference type="NCBI Taxonomy" id="2011161"/>
    <lineage>
        <taxon>Eukaryota</taxon>
        <taxon>Metazoa</taxon>
        <taxon>Ecdysozoa</taxon>
        <taxon>Nematoda</taxon>
        <taxon>Chromadorea</taxon>
        <taxon>Plectida</taxon>
        <taxon>Plectina</taxon>
        <taxon>Plectoidea</taxon>
        <taxon>Plectidae</taxon>
        <taxon>Plectus</taxon>
    </lineage>
</organism>
<evidence type="ECO:0000313" key="3">
    <source>
        <dbReference type="Proteomes" id="UP000887566"/>
    </source>
</evidence>
<protein>
    <recommendedName>
        <fullName evidence="2">Rubicon PI3K-binding domain-containing protein</fullName>
    </recommendedName>
</protein>
<keyword evidence="3" id="KW-1185">Reference proteome</keyword>
<feature type="region of interest" description="Disordered" evidence="1">
    <location>
        <begin position="184"/>
        <end position="237"/>
    </location>
</feature>
<feature type="domain" description="Rubicon PI3K-binding" evidence="2">
    <location>
        <begin position="119"/>
        <end position="146"/>
    </location>
</feature>
<feature type="compositionally biased region" description="Polar residues" evidence="1">
    <location>
        <begin position="214"/>
        <end position="225"/>
    </location>
</feature>
<name>A0A914XIW9_9BILA</name>